<evidence type="ECO:0000256" key="1">
    <source>
        <dbReference type="SAM" id="MobiDB-lite"/>
    </source>
</evidence>
<feature type="compositionally biased region" description="Basic and acidic residues" evidence="1">
    <location>
        <begin position="10"/>
        <end position="20"/>
    </location>
</feature>
<dbReference type="RefSeq" id="WP_189103628.1">
    <property type="nucleotide sequence ID" value="NZ_BMND01000044.1"/>
</dbReference>
<accession>A0ABQ2K143</accession>
<proteinExistence type="predicted"/>
<comment type="caution">
    <text evidence="2">The sequence shown here is derived from an EMBL/GenBank/DDBJ whole genome shotgun (WGS) entry which is preliminary data.</text>
</comment>
<sequence>MEHPNTPQKPKPEAAGRTRLSADEARAVFATEVGRHVIGGIYHSAYWDSTYRVAGIHYGPDALAAIGWDAGWAITIQDARGVQTHCTAWEKTDKVIALPEVTVYRPSHGALPLGHYSTPEAARAHVTDLLRREEPGALPVWLADDLDDPLSPVEANCFGRGGVPEPTGYVITPLTIADHYDPAADE</sequence>
<gene>
    <name evidence="2" type="ORF">GCM10012285_61450</name>
</gene>
<dbReference type="GeneID" id="301551819"/>
<feature type="region of interest" description="Disordered" evidence="1">
    <location>
        <begin position="1"/>
        <end position="20"/>
    </location>
</feature>
<dbReference type="EMBL" id="BMND01000044">
    <property type="protein sequence ID" value="GGN61920.1"/>
    <property type="molecule type" value="Genomic_DNA"/>
</dbReference>
<name>A0ABQ2K143_9ACTN</name>
<dbReference type="Proteomes" id="UP000600080">
    <property type="component" value="Unassembled WGS sequence"/>
</dbReference>
<reference evidence="3" key="1">
    <citation type="journal article" date="2019" name="Int. J. Syst. Evol. Microbiol.">
        <title>The Global Catalogue of Microorganisms (GCM) 10K type strain sequencing project: providing services to taxonomists for standard genome sequencing and annotation.</title>
        <authorList>
            <consortium name="The Broad Institute Genomics Platform"/>
            <consortium name="The Broad Institute Genome Sequencing Center for Infectious Disease"/>
            <person name="Wu L."/>
            <person name="Ma J."/>
        </authorList>
    </citation>
    <scope>NUCLEOTIDE SEQUENCE [LARGE SCALE GENOMIC DNA]</scope>
    <source>
        <strain evidence="3">CGMCC 4.7323</strain>
    </source>
</reference>
<evidence type="ECO:0000313" key="3">
    <source>
        <dbReference type="Proteomes" id="UP000600080"/>
    </source>
</evidence>
<protein>
    <submittedName>
        <fullName evidence="2">Uncharacterized protein</fullName>
    </submittedName>
</protein>
<organism evidence="2 3">
    <name type="scientific">Streptomyces kronopolitis</name>
    <dbReference type="NCBI Taxonomy" id="1612435"/>
    <lineage>
        <taxon>Bacteria</taxon>
        <taxon>Bacillati</taxon>
        <taxon>Actinomycetota</taxon>
        <taxon>Actinomycetes</taxon>
        <taxon>Kitasatosporales</taxon>
        <taxon>Streptomycetaceae</taxon>
        <taxon>Streptomyces</taxon>
    </lineage>
</organism>
<keyword evidence="3" id="KW-1185">Reference proteome</keyword>
<evidence type="ECO:0000313" key="2">
    <source>
        <dbReference type="EMBL" id="GGN61920.1"/>
    </source>
</evidence>